<keyword evidence="3" id="KW-1185">Reference proteome</keyword>
<organism evidence="2 3">
    <name type="scientific">Aureobasidium melanogenum</name>
    <name type="common">Aureobasidium pullulans var. melanogenum</name>
    <dbReference type="NCBI Taxonomy" id="46634"/>
    <lineage>
        <taxon>Eukaryota</taxon>
        <taxon>Fungi</taxon>
        <taxon>Dikarya</taxon>
        <taxon>Ascomycota</taxon>
        <taxon>Pezizomycotina</taxon>
        <taxon>Dothideomycetes</taxon>
        <taxon>Dothideomycetidae</taxon>
        <taxon>Dothideales</taxon>
        <taxon>Saccotheciaceae</taxon>
        <taxon>Aureobasidium</taxon>
    </lineage>
</organism>
<comment type="caution">
    <text evidence="2">The sequence shown here is derived from an EMBL/GenBank/DDBJ whole genome shotgun (WGS) entry which is preliminary data.</text>
</comment>
<dbReference type="EMBL" id="JAHFXS010000277">
    <property type="protein sequence ID" value="KAG9986778.1"/>
    <property type="molecule type" value="Genomic_DNA"/>
</dbReference>
<evidence type="ECO:0000313" key="3">
    <source>
        <dbReference type="Proteomes" id="UP000729357"/>
    </source>
</evidence>
<reference evidence="2" key="1">
    <citation type="journal article" date="2021" name="J Fungi (Basel)">
        <title>Virulence traits and population genomics of the black yeast Aureobasidium melanogenum.</title>
        <authorList>
            <person name="Cernosa A."/>
            <person name="Sun X."/>
            <person name="Gostincar C."/>
            <person name="Fang C."/>
            <person name="Gunde-Cimerman N."/>
            <person name="Song Z."/>
        </authorList>
    </citation>
    <scope>NUCLEOTIDE SEQUENCE</scope>
    <source>
        <strain evidence="2">EXF-9298</strain>
    </source>
</reference>
<feature type="compositionally biased region" description="Basic residues" evidence="1">
    <location>
        <begin position="246"/>
        <end position="257"/>
    </location>
</feature>
<sequence length="397" mass="45337">MALPGIEGFKNVYEILEAVSAGDKLRLRRAARKVRLVLMCADDTCLSEEHRACLTAILGLLVTDWNEAEKLRLEAAQSYLHVRAKAALCCENAIARVDNKLRHILLEELNSKQKRYIPPGKTLKSIQVHNEREAKQNLQELGLGFRYPLLKMFPERAFDHSASKHVLEGRAIEQRYNGFVEVEDADLLDFLFDGYFEALSEHHKMDALNDFDPDIDETPIVTFYKTETSTTASQHKILSSEEAERKRAKNKKRNQRKRAADKIKKKENVAPVSTPEVEVKIDPNVKLESSMALVKISSSSESPSSDNDALPKVKFVPQSKDKGWMSHPCLNSETCNDFFTQLHEAMLRVPTANFGETCLWFPDLIARWKYDGLSTSSQEQRTWSYFEYPEGRHSFVL</sequence>
<evidence type="ECO:0000313" key="2">
    <source>
        <dbReference type="EMBL" id="KAG9986778.1"/>
    </source>
</evidence>
<feature type="compositionally biased region" description="Basic and acidic residues" evidence="1">
    <location>
        <begin position="258"/>
        <end position="268"/>
    </location>
</feature>
<reference evidence="2" key="2">
    <citation type="submission" date="2021-08" db="EMBL/GenBank/DDBJ databases">
        <authorList>
            <person name="Gostincar C."/>
            <person name="Sun X."/>
            <person name="Song Z."/>
            <person name="Gunde-Cimerman N."/>
        </authorList>
    </citation>
    <scope>NUCLEOTIDE SEQUENCE</scope>
    <source>
        <strain evidence="2">EXF-9298</strain>
    </source>
</reference>
<feature type="region of interest" description="Disordered" evidence="1">
    <location>
        <begin position="234"/>
        <end position="269"/>
    </location>
</feature>
<dbReference type="Proteomes" id="UP000729357">
    <property type="component" value="Unassembled WGS sequence"/>
</dbReference>
<proteinExistence type="predicted"/>
<protein>
    <submittedName>
        <fullName evidence="2">Uncharacterized protein</fullName>
    </submittedName>
</protein>
<evidence type="ECO:0000256" key="1">
    <source>
        <dbReference type="SAM" id="MobiDB-lite"/>
    </source>
</evidence>
<gene>
    <name evidence="2" type="ORF">KCU98_g3796</name>
</gene>
<name>A0A9P8G1J1_AURME</name>
<dbReference type="AlphaFoldDB" id="A0A9P8G1J1"/>
<accession>A0A9P8G1J1</accession>
<feature type="non-terminal residue" evidence="2">
    <location>
        <position position="1"/>
    </location>
</feature>